<reference evidence="8" key="1">
    <citation type="journal article" date="2019" name="Int. J. Syst. Evol. Microbiol.">
        <title>The Global Catalogue of Microorganisms (GCM) 10K type strain sequencing project: providing services to taxonomists for standard genome sequencing and annotation.</title>
        <authorList>
            <consortium name="The Broad Institute Genomics Platform"/>
            <consortium name="The Broad Institute Genome Sequencing Center for Infectious Disease"/>
            <person name="Wu L."/>
            <person name="Ma J."/>
        </authorList>
    </citation>
    <scope>NUCLEOTIDE SEQUENCE [LARGE SCALE GENOMIC DNA]</scope>
    <source>
        <strain evidence="8">ICMP 6774ER</strain>
    </source>
</reference>
<evidence type="ECO:0000256" key="3">
    <source>
        <dbReference type="ARBA" id="ARBA00022692"/>
    </source>
</evidence>
<feature type="transmembrane region" description="Helical" evidence="6">
    <location>
        <begin position="397"/>
        <end position="419"/>
    </location>
</feature>
<feature type="transmembrane region" description="Helical" evidence="6">
    <location>
        <begin position="199"/>
        <end position="222"/>
    </location>
</feature>
<proteinExistence type="predicted"/>
<feature type="transmembrane region" description="Helical" evidence="6">
    <location>
        <begin position="134"/>
        <end position="150"/>
    </location>
</feature>
<evidence type="ECO:0000313" key="7">
    <source>
        <dbReference type="EMBL" id="MFD1932520.1"/>
    </source>
</evidence>
<feature type="transmembrane region" description="Helical" evidence="6">
    <location>
        <begin position="366"/>
        <end position="385"/>
    </location>
</feature>
<comment type="subcellular location">
    <subcellularLocation>
        <location evidence="1">Cell membrane</location>
        <topology evidence="1">Multi-pass membrane protein</topology>
    </subcellularLocation>
</comment>
<feature type="transmembrane region" description="Helical" evidence="6">
    <location>
        <begin position="243"/>
        <end position="268"/>
    </location>
</feature>
<feature type="transmembrane region" description="Helical" evidence="6">
    <location>
        <begin position="425"/>
        <end position="444"/>
    </location>
</feature>
<feature type="transmembrane region" description="Helical" evidence="6">
    <location>
        <begin position="343"/>
        <end position="360"/>
    </location>
</feature>
<feature type="transmembrane region" description="Helical" evidence="6">
    <location>
        <begin position="55"/>
        <end position="76"/>
    </location>
</feature>
<dbReference type="PANTHER" id="PTHR42770:SF7">
    <property type="entry name" value="MEMBRANE PROTEIN"/>
    <property type="match status" value="1"/>
</dbReference>
<evidence type="ECO:0000256" key="1">
    <source>
        <dbReference type="ARBA" id="ARBA00004651"/>
    </source>
</evidence>
<organism evidence="7 8">
    <name type="scientific">Nonomuraea mangrovi</name>
    <dbReference type="NCBI Taxonomy" id="2316207"/>
    <lineage>
        <taxon>Bacteria</taxon>
        <taxon>Bacillati</taxon>
        <taxon>Actinomycetota</taxon>
        <taxon>Actinomycetes</taxon>
        <taxon>Streptosporangiales</taxon>
        <taxon>Streptosporangiaceae</taxon>
        <taxon>Nonomuraea</taxon>
    </lineage>
</organism>
<feature type="transmembrane region" description="Helical" evidence="6">
    <location>
        <begin position="288"/>
        <end position="309"/>
    </location>
</feature>
<feature type="transmembrane region" description="Helical" evidence="6">
    <location>
        <begin position="21"/>
        <end position="43"/>
    </location>
</feature>
<keyword evidence="3 6" id="KW-0812">Transmembrane</keyword>
<comment type="caution">
    <text evidence="7">The sequence shown here is derived from an EMBL/GenBank/DDBJ whole genome shotgun (WGS) entry which is preliminary data.</text>
</comment>
<keyword evidence="5 6" id="KW-0472">Membrane</keyword>
<evidence type="ECO:0000256" key="4">
    <source>
        <dbReference type="ARBA" id="ARBA00022989"/>
    </source>
</evidence>
<dbReference type="InterPro" id="IPR002293">
    <property type="entry name" value="AA/rel_permease1"/>
</dbReference>
<dbReference type="Proteomes" id="UP001597368">
    <property type="component" value="Unassembled WGS sequence"/>
</dbReference>
<feature type="transmembrane region" description="Helical" evidence="6">
    <location>
        <begin position="157"/>
        <end position="179"/>
    </location>
</feature>
<protein>
    <submittedName>
        <fullName evidence="7">APC family permease</fullName>
    </submittedName>
</protein>
<feature type="transmembrane region" description="Helical" evidence="6">
    <location>
        <begin position="97"/>
        <end position="122"/>
    </location>
</feature>
<dbReference type="RefSeq" id="WP_379572583.1">
    <property type="nucleotide sequence ID" value="NZ_JBHUFV010000021.1"/>
</dbReference>
<dbReference type="PIRSF" id="PIRSF006060">
    <property type="entry name" value="AA_transporter"/>
    <property type="match status" value="1"/>
</dbReference>
<evidence type="ECO:0000313" key="8">
    <source>
        <dbReference type="Proteomes" id="UP001597368"/>
    </source>
</evidence>
<dbReference type="EMBL" id="JBHUFV010000021">
    <property type="protein sequence ID" value="MFD1932520.1"/>
    <property type="molecule type" value="Genomic_DNA"/>
</dbReference>
<keyword evidence="8" id="KW-1185">Reference proteome</keyword>
<accession>A0ABW4SUB4</accession>
<name>A0ABW4SUB4_9ACTN</name>
<evidence type="ECO:0000256" key="2">
    <source>
        <dbReference type="ARBA" id="ARBA00022475"/>
    </source>
</evidence>
<dbReference type="Pfam" id="PF13520">
    <property type="entry name" value="AA_permease_2"/>
    <property type="match status" value="1"/>
</dbReference>
<evidence type="ECO:0000256" key="5">
    <source>
        <dbReference type="ARBA" id="ARBA00023136"/>
    </source>
</evidence>
<gene>
    <name evidence="7" type="ORF">ACFSKW_13640</name>
</gene>
<keyword evidence="2" id="KW-1003">Cell membrane</keyword>
<keyword evidence="4 6" id="KW-1133">Transmembrane helix</keyword>
<dbReference type="PANTHER" id="PTHR42770">
    <property type="entry name" value="AMINO ACID TRANSPORTER-RELATED"/>
    <property type="match status" value="1"/>
</dbReference>
<sequence>MIQPHVAPTAAPASPSLARMLGLFGAVLLTLSCITPASSLFIIVPEVLAGQGSGAVLTLLAGVVVSAAVGCCYAELGTLKPSSGGEYAMVTAMLGRLSGWLTFGLSISLLIVIPPIIALGTADYLSDLFSVDRAVAGAVVMLAAAAFAVLDIRSNALITGIFLAIEVVAAGVVAVLGLANTRRGVDVLVSPVLPDGHGGTSPFGVAALMAGLTVAMFVVNGFGTATYLAEEIKEPRRNIARTVFWSLGLAAVVIIVPVTATVLGVGSLDDLVNGSFSDYVRAWGGDGVATAVDLGIAIAIFNAVLVMVLQNGRVVFASARDRAWPAPVSGLLTRIHPRWGSPYVATLVIALPGVVMAALLDIEQLLGLTSVIVTVVSLLLAAAALRSRTAEHRRERAWRMPLWPVPPLVVIGALGYALFEQDLGDLLIAAGIVVLFAAYHVLYLRPRRATHWLVTVPED</sequence>
<dbReference type="InterPro" id="IPR050367">
    <property type="entry name" value="APC_superfamily"/>
</dbReference>
<dbReference type="Gene3D" id="1.20.1740.10">
    <property type="entry name" value="Amino acid/polyamine transporter I"/>
    <property type="match status" value="1"/>
</dbReference>
<evidence type="ECO:0000256" key="6">
    <source>
        <dbReference type="SAM" id="Phobius"/>
    </source>
</evidence>